<comment type="caution">
    <text evidence="8">The sequence shown here is derived from an EMBL/GenBank/DDBJ whole genome shotgun (WGS) entry which is preliminary data.</text>
</comment>
<dbReference type="GO" id="GO:0043484">
    <property type="term" value="P:regulation of RNA splicing"/>
    <property type="evidence" value="ECO:0007669"/>
    <property type="project" value="TreeGrafter"/>
</dbReference>
<feature type="binding site" evidence="6">
    <location>
        <position position="69"/>
    </location>
    <ligand>
        <name>ATP</name>
        <dbReference type="ChEBI" id="CHEBI:30616"/>
    </ligand>
</feature>
<dbReference type="PROSITE" id="PS00107">
    <property type="entry name" value="PROTEIN_KINASE_ATP"/>
    <property type="match status" value="1"/>
</dbReference>
<proteinExistence type="predicted"/>
<reference evidence="8" key="1">
    <citation type="submission" date="2022-11" db="EMBL/GenBank/DDBJ databases">
        <authorList>
            <person name="Petersen C."/>
        </authorList>
    </citation>
    <scope>NUCLEOTIDE SEQUENCE</scope>
    <source>
        <strain evidence="8">IBT 16849</strain>
    </source>
</reference>
<evidence type="ECO:0000313" key="9">
    <source>
        <dbReference type="Proteomes" id="UP001150879"/>
    </source>
</evidence>
<dbReference type="SMART" id="SM00220">
    <property type="entry name" value="S_TKc"/>
    <property type="match status" value="1"/>
</dbReference>
<dbReference type="PANTHER" id="PTHR45646">
    <property type="entry name" value="SERINE/THREONINE-PROTEIN KINASE DOA-RELATED"/>
    <property type="match status" value="1"/>
</dbReference>
<dbReference type="InterPro" id="IPR011009">
    <property type="entry name" value="Kinase-like_dom_sf"/>
</dbReference>
<evidence type="ECO:0000256" key="1">
    <source>
        <dbReference type="ARBA" id="ARBA00022527"/>
    </source>
</evidence>
<evidence type="ECO:0000313" key="8">
    <source>
        <dbReference type="EMBL" id="KAJ5211238.1"/>
    </source>
</evidence>
<dbReference type="PANTHER" id="PTHR45646:SF11">
    <property type="entry name" value="SERINE_THREONINE-PROTEIN KINASE DOA"/>
    <property type="match status" value="1"/>
</dbReference>
<name>A0A9W9N1X2_9EURO</name>
<dbReference type="Pfam" id="PF00069">
    <property type="entry name" value="Pkinase"/>
    <property type="match status" value="1"/>
</dbReference>
<evidence type="ECO:0000256" key="6">
    <source>
        <dbReference type="PROSITE-ProRule" id="PRU10141"/>
    </source>
</evidence>
<dbReference type="InterPro" id="IPR017441">
    <property type="entry name" value="Protein_kinase_ATP_BS"/>
</dbReference>
<keyword evidence="4" id="KW-0418">Kinase</keyword>
<keyword evidence="2" id="KW-0808">Transferase</keyword>
<dbReference type="GO" id="GO:0005524">
    <property type="term" value="F:ATP binding"/>
    <property type="evidence" value="ECO:0007669"/>
    <property type="project" value="UniProtKB-UniRule"/>
</dbReference>
<keyword evidence="5 6" id="KW-0067">ATP-binding</keyword>
<dbReference type="SUPFAM" id="SSF56112">
    <property type="entry name" value="Protein kinase-like (PK-like)"/>
    <property type="match status" value="1"/>
</dbReference>
<evidence type="ECO:0000256" key="3">
    <source>
        <dbReference type="ARBA" id="ARBA00022741"/>
    </source>
</evidence>
<feature type="domain" description="Protein kinase" evidence="7">
    <location>
        <begin position="40"/>
        <end position="393"/>
    </location>
</feature>
<keyword evidence="9" id="KW-1185">Reference proteome</keyword>
<dbReference type="GO" id="GO:0004674">
    <property type="term" value="F:protein serine/threonine kinase activity"/>
    <property type="evidence" value="ECO:0007669"/>
    <property type="project" value="UniProtKB-KW"/>
</dbReference>
<dbReference type="PROSITE" id="PS50011">
    <property type="entry name" value="PROTEIN_KINASE_DOM"/>
    <property type="match status" value="1"/>
</dbReference>
<evidence type="ECO:0000256" key="4">
    <source>
        <dbReference type="ARBA" id="ARBA00022777"/>
    </source>
</evidence>
<reference evidence="8" key="2">
    <citation type="journal article" date="2023" name="IMA Fungus">
        <title>Comparative genomic study of the Penicillium genus elucidates a diverse pangenome and 15 lateral gene transfer events.</title>
        <authorList>
            <person name="Petersen C."/>
            <person name="Sorensen T."/>
            <person name="Nielsen M.R."/>
            <person name="Sondergaard T.E."/>
            <person name="Sorensen J.L."/>
            <person name="Fitzpatrick D.A."/>
            <person name="Frisvad J.C."/>
            <person name="Nielsen K.L."/>
        </authorList>
    </citation>
    <scope>NUCLEOTIDE SEQUENCE</scope>
    <source>
        <strain evidence="8">IBT 16849</strain>
    </source>
</reference>
<gene>
    <name evidence="8" type="ORF">N7472_001377</name>
</gene>
<evidence type="ECO:0000259" key="7">
    <source>
        <dbReference type="PROSITE" id="PS50011"/>
    </source>
</evidence>
<accession>A0A9W9N1X2</accession>
<dbReference type="Gene3D" id="3.30.200.20">
    <property type="entry name" value="Phosphorylase Kinase, domain 1"/>
    <property type="match status" value="1"/>
</dbReference>
<dbReference type="InterPro" id="IPR051175">
    <property type="entry name" value="CLK_kinases"/>
</dbReference>
<keyword evidence="3 6" id="KW-0547">Nucleotide-binding</keyword>
<evidence type="ECO:0000256" key="2">
    <source>
        <dbReference type="ARBA" id="ARBA00022679"/>
    </source>
</evidence>
<dbReference type="Proteomes" id="UP001150879">
    <property type="component" value="Unassembled WGS sequence"/>
</dbReference>
<organism evidence="8 9">
    <name type="scientific">Penicillium cf. griseofulvum</name>
    <dbReference type="NCBI Taxonomy" id="2972120"/>
    <lineage>
        <taxon>Eukaryota</taxon>
        <taxon>Fungi</taxon>
        <taxon>Dikarya</taxon>
        <taxon>Ascomycota</taxon>
        <taxon>Pezizomycotina</taxon>
        <taxon>Eurotiomycetes</taxon>
        <taxon>Eurotiomycetidae</taxon>
        <taxon>Eurotiales</taxon>
        <taxon>Aspergillaceae</taxon>
        <taxon>Penicillium</taxon>
    </lineage>
</organism>
<dbReference type="EMBL" id="JAPQKP010000001">
    <property type="protein sequence ID" value="KAJ5211238.1"/>
    <property type="molecule type" value="Genomic_DNA"/>
</dbReference>
<evidence type="ECO:0000256" key="5">
    <source>
        <dbReference type="ARBA" id="ARBA00022840"/>
    </source>
</evidence>
<dbReference type="Gene3D" id="1.10.510.10">
    <property type="entry name" value="Transferase(Phosphotransferase) domain 1"/>
    <property type="match status" value="1"/>
</dbReference>
<keyword evidence="1" id="KW-0723">Serine/threonine-protein kinase</keyword>
<dbReference type="GO" id="GO:0005634">
    <property type="term" value="C:nucleus"/>
    <property type="evidence" value="ECO:0007669"/>
    <property type="project" value="TreeGrafter"/>
</dbReference>
<protein>
    <recommendedName>
        <fullName evidence="7">Protein kinase domain-containing protein</fullName>
    </recommendedName>
</protein>
<sequence>MDLSLYCESNLLHTQESLSRYRPGGYHPVILGDTFDNDRYKIYHKLGWGGFSTVWLAKDRDRNEWVALKIMTADSSISRELEILNFLTRQSGSGISSNYIAQLLDAFTHKGPNGVHQCLVFELLGPSVDKVLSDYHESQDKLEPEIVLRISTQLLKAVKFIHSAGICHGDISGRNIAFSCSHLSKKTDEELFKVLGYPEVEPLERLDGTPLGNELPAQLVKVADWTEWIDEDEEDIRLLDFGESFYQGQEPAKLAQPGSLRAPETIFTDFFDYRVDLWRTGSMIYSFLFTNWPFWYLGEDEVLMSQMIGFVEKLPAEWQPKWESMVKSTSHDLEPEEDDGTSKLEKKFATLANPTLESLLHVIQGLMRFLPSTRITAEYALDLIGNIQDSVWIDELSE</sequence>
<dbReference type="InterPro" id="IPR000719">
    <property type="entry name" value="Prot_kinase_dom"/>
</dbReference>
<dbReference type="AlphaFoldDB" id="A0A9W9N1X2"/>